<dbReference type="RefSeq" id="WP_087711824.1">
    <property type="nucleotide sequence ID" value="NZ_MVAG01000147.1"/>
</dbReference>
<name>A0A202BTR3_9FLAO</name>
<dbReference type="Proteomes" id="UP000196355">
    <property type="component" value="Unassembled WGS sequence"/>
</dbReference>
<gene>
    <name evidence="1" type="ORF">B0E34_18185</name>
</gene>
<sequence length="141" mass="16574">MSNITIYKNGELAITTGFSKDYEKTKRDIGVYSPIGLMLKILESKPELQNKIFQQQDFVLSKEEKDIISKKMEEYIDRDIHNFKEADETEVYKSIVYKSKTYKAPFKRSYLSLEKKLMPAISLYNLFNDPNDSDVVEFKFD</sequence>
<accession>A0A202BTR3</accession>
<keyword evidence="2" id="KW-1185">Reference proteome</keyword>
<evidence type="ECO:0000313" key="1">
    <source>
        <dbReference type="EMBL" id="OVE54752.1"/>
    </source>
</evidence>
<evidence type="ECO:0000313" key="2">
    <source>
        <dbReference type="Proteomes" id="UP000196355"/>
    </source>
</evidence>
<dbReference type="AlphaFoldDB" id="A0A202BTR3"/>
<dbReference type="EMBL" id="MVAG01000147">
    <property type="protein sequence ID" value="OVE54752.1"/>
    <property type="molecule type" value="Genomic_DNA"/>
</dbReference>
<organism evidence="1 2">
    <name type="scientific">Chryseobacterium mucoviscidosis</name>
    <dbReference type="NCBI Taxonomy" id="1945581"/>
    <lineage>
        <taxon>Bacteria</taxon>
        <taxon>Pseudomonadati</taxon>
        <taxon>Bacteroidota</taxon>
        <taxon>Flavobacteriia</taxon>
        <taxon>Flavobacteriales</taxon>
        <taxon>Weeksellaceae</taxon>
        <taxon>Chryseobacterium group</taxon>
        <taxon>Chryseobacterium</taxon>
    </lineage>
</organism>
<protein>
    <submittedName>
        <fullName evidence="1">Uncharacterized protein</fullName>
    </submittedName>
</protein>
<proteinExistence type="predicted"/>
<reference evidence="2" key="1">
    <citation type="submission" date="2017-02" db="EMBL/GenBank/DDBJ databases">
        <authorList>
            <person name="Tetz G."/>
            <person name="Tetz V."/>
        </authorList>
    </citation>
    <scope>NUCLEOTIDE SEQUENCE [LARGE SCALE GENOMIC DNA]</scope>
    <source>
        <strain evidence="2">VT16-26</strain>
    </source>
</reference>
<comment type="caution">
    <text evidence="1">The sequence shown here is derived from an EMBL/GenBank/DDBJ whole genome shotgun (WGS) entry which is preliminary data.</text>
</comment>